<dbReference type="EMBL" id="JBBWWQ010000002">
    <property type="protein sequence ID" value="KAK8954870.1"/>
    <property type="molecule type" value="Genomic_DNA"/>
</dbReference>
<name>A0AAP0C0R0_9ASPA</name>
<gene>
    <name evidence="2" type="ORF">KSP39_PZI002448</name>
</gene>
<comment type="caution">
    <text evidence="2">The sequence shown here is derived from an EMBL/GenBank/DDBJ whole genome shotgun (WGS) entry which is preliminary data.</text>
</comment>
<feature type="region of interest" description="Disordered" evidence="1">
    <location>
        <begin position="1"/>
        <end position="30"/>
    </location>
</feature>
<evidence type="ECO:0000313" key="3">
    <source>
        <dbReference type="Proteomes" id="UP001418222"/>
    </source>
</evidence>
<evidence type="ECO:0000313" key="2">
    <source>
        <dbReference type="EMBL" id="KAK8954870.1"/>
    </source>
</evidence>
<evidence type="ECO:0000256" key="1">
    <source>
        <dbReference type="SAM" id="MobiDB-lite"/>
    </source>
</evidence>
<accession>A0AAP0C0R0</accession>
<keyword evidence="3" id="KW-1185">Reference proteome</keyword>
<protein>
    <submittedName>
        <fullName evidence="2">Uncharacterized protein</fullName>
    </submittedName>
</protein>
<dbReference type="AlphaFoldDB" id="A0AAP0C0R0"/>
<organism evidence="2 3">
    <name type="scientific">Platanthera zijinensis</name>
    <dbReference type="NCBI Taxonomy" id="2320716"/>
    <lineage>
        <taxon>Eukaryota</taxon>
        <taxon>Viridiplantae</taxon>
        <taxon>Streptophyta</taxon>
        <taxon>Embryophyta</taxon>
        <taxon>Tracheophyta</taxon>
        <taxon>Spermatophyta</taxon>
        <taxon>Magnoliopsida</taxon>
        <taxon>Liliopsida</taxon>
        <taxon>Asparagales</taxon>
        <taxon>Orchidaceae</taxon>
        <taxon>Orchidoideae</taxon>
        <taxon>Orchideae</taxon>
        <taxon>Orchidinae</taxon>
        <taxon>Platanthera</taxon>
    </lineage>
</organism>
<reference evidence="2 3" key="1">
    <citation type="journal article" date="2022" name="Nat. Plants">
        <title>Genomes of leafy and leafless Platanthera orchids illuminate the evolution of mycoheterotrophy.</title>
        <authorList>
            <person name="Li M.H."/>
            <person name="Liu K.W."/>
            <person name="Li Z."/>
            <person name="Lu H.C."/>
            <person name="Ye Q.L."/>
            <person name="Zhang D."/>
            <person name="Wang J.Y."/>
            <person name="Li Y.F."/>
            <person name="Zhong Z.M."/>
            <person name="Liu X."/>
            <person name="Yu X."/>
            <person name="Liu D.K."/>
            <person name="Tu X.D."/>
            <person name="Liu B."/>
            <person name="Hao Y."/>
            <person name="Liao X.Y."/>
            <person name="Jiang Y.T."/>
            <person name="Sun W.H."/>
            <person name="Chen J."/>
            <person name="Chen Y.Q."/>
            <person name="Ai Y."/>
            <person name="Zhai J.W."/>
            <person name="Wu S.S."/>
            <person name="Zhou Z."/>
            <person name="Hsiao Y.Y."/>
            <person name="Wu W.L."/>
            <person name="Chen Y.Y."/>
            <person name="Lin Y.F."/>
            <person name="Hsu J.L."/>
            <person name="Li C.Y."/>
            <person name="Wang Z.W."/>
            <person name="Zhao X."/>
            <person name="Zhong W.Y."/>
            <person name="Ma X.K."/>
            <person name="Ma L."/>
            <person name="Huang J."/>
            <person name="Chen G.Z."/>
            <person name="Huang M.Z."/>
            <person name="Huang L."/>
            <person name="Peng D.H."/>
            <person name="Luo Y.B."/>
            <person name="Zou S.Q."/>
            <person name="Chen S.P."/>
            <person name="Lan S."/>
            <person name="Tsai W.C."/>
            <person name="Van de Peer Y."/>
            <person name="Liu Z.J."/>
        </authorList>
    </citation>
    <scope>NUCLEOTIDE SEQUENCE [LARGE SCALE GENOMIC DNA]</scope>
    <source>
        <strain evidence="2">Lor287</strain>
    </source>
</reference>
<dbReference type="Proteomes" id="UP001418222">
    <property type="component" value="Unassembled WGS sequence"/>
</dbReference>
<sequence length="55" mass="5912">MPASQTTSMSLLPTSPSIRSSTPPITSSPLPAMLPLGQEWSGMQRCEMFLNDQSS</sequence>
<proteinExistence type="predicted"/>